<dbReference type="InterPro" id="IPR057670">
    <property type="entry name" value="SH3_retrovirus"/>
</dbReference>
<feature type="domain" description="Retroviral polymerase SH3-like" evidence="2">
    <location>
        <begin position="10"/>
        <end position="64"/>
    </location>
</feature>
<sequence>MGFMRPFDCPVTILTTLDPLGKFQGKVDEGFLVGYYVCSKAFRVFNSRTRIIQETLRVNFLENKPNVAGTGPTWLFDIDSLTRTMNYQPVTTGNQTNSGAGFQDKFDAEKVGEEVNQTYVLFPVWSAGSTNPQNNDEDDAFDGKEHDFDATKPESVVVLSSSNNAQPRKQDDKTKKEDKGKSPGKSPIKSFIGYRDINAEFEDCSDNSSNEINAASSIVSTVGQNSLNITNTFSAAGPSNTDISPTYRKSSFIDASQLPNDPDMHELEDITYFDDEDVVGAEADFNNLESSIP</sequence>
<gene>
    <name evidence="3" type="ORF">Tci_843313</name>
</gene>
<feature type="region of interest" description="Disordered" evidence="1">
    <location>
        <begin position="126"/>
        <end position="190"/>
    </location>
</feature>
<dbReference type="Pfam" id="PF25597">
    <property type="entry name" value="SH3_retrovirus"/>
    <property type="match status" value="1"/>
</dbReference>
<feature type="compositionally biased region" description="Basic and acidic residues" evidence="1">
    <location>
        <begin position="141"/>
        <end position="152"/>
    </location>
</feature>
<evidence type="ECO:0000256" key="1">
    <source>
        <dbReference type="SAM" id="MobiDB-lite"/>
    </source>
</evidence>
<feature type="non-terminal residue" evidence="3">
    <location>
        <position position="293"/>
    </location>
</feature>
<dbReference type="AlphaFoldDB" id="A0A699QQW0"/>
<dbReference type="EMBL" id="BKCJ011032990">
    <property type="protein sequence ID" value="GFC71343.1"/>
    <property type="molecule type" value="Genomic_DNA"/>
</dbReference>
<name>A0A699QQW0_TANCI</name>
<evidence type="ECO:0000313" key="3">
    <source>
        <dbReference type="EMBL" id="GFC71343.1"/>
    </source>
</evidence>
<reference evidence="3" key="1">
    <citation type="journal article" date="2019" name="Sci. Rep.">
        <title>Draft genome of Tanacetum cinerariifolium, the natural source of mosquito coil.</title>
        <authorList>
            <person name="Yamashiro T."/>
            <person name="Shiraishi A."/>
            <person name="Satake H."/>
            <person name="Nakayama K."/>
        </authorList>
    </citation>
    <scope>NUCLEOTIDE SEQUENCE</scope>
</reference>
<organism evidence="3">
    <name type="scientific">Tanacetum cinerariifolium</name>
    <name type="common">Dalmatian daisy</name>
    <name type="synonym">Chrysanthemum cinerariifolium</name>
    <dbReference type="NCBI Taxonomy" id="118510"/>
    <lineage>
        <taxon>Eukaryota</taxon>
        <taxon>Viridiplantae</taxon>
        <taxon>Streptophyta</taxon>
        <taxon>Embryophyta</taxon>
        <taxon>Tracheophyta</taxon>
        <taxon>Spermatophyta</taxon>
        <taxon>Magnoliopsida</taxon>
        <taxon>eudicotyledons</taxon>
        <taxon>Gunneridae</taxon>
        <taxon>Pentapetalae</taxon>
        <taxon>asterids</taxon>
        <taxon>campanulids</taxon>
        <taxon>Asterales</taxon>
        <taxon>Asteraceae</taxon>
        <taxon>Asteroideae</taxon>
        <taxon>Anthemideae</taxon>
        <taxon>Anthemidinae</taxon>
        <taxon>Tanacetum</taxon>
    </lineage>
</organism>
<feature type="compositionally biased region" description="Basic and acidic residues" evidence="1">
    <location>
        <begin position="168"/>
        <end position="181"/>
    </location>
</feature>
<feature type="compositionally biased region" description="Polar residues" evidence="1">
    <location>
        <begin position="158"/>
        <end position="167"/>
    </location>
</feature>
<comment type="caution">
    <text evidence="3">The sequence shown here is derived from an EMBL/GenBank/DDBJ whole genome shotgun (WGS) entry which is preliminary data.</text>
</comment>
<accession>A0A699QQW0</accession>
<proteinExistence type="predicted"/>
<evidence type="ECO:0000259" key="2">
    <source>
        <dbReference type="Pfam" id="PF25597"/>
    </source>
</evidence>
<protein>
    <submittedName>
        <fullName evidence="3">Retrovirus-related Pol polyprotein from transposon TNT 1-94</fullName>
    </submittedName>
</protein>